<dbReference type="AlphaFoldDB" id="A0A285K4G9"/>
<organism evidence="2 3">
    <name type="scientific">Paractinoplanes atraurantiacus</name>
    <dbReference type="NCBI Taxonomy" id="1036182"/>
    <lineage>
        <taxon>Bacteria</taxon>
        <taxon>Bacillati</taxon>
        <taxon>Actinomycetota</taxon>
        <taxon>Actinomycetes</taxon>
        <taxon>Micromonosporales</taxon>
        <taxon>Micromonosporaceae</taxon>
        <taxon>Paractinoplanes</taxon>
    </lineage>
</organism>
<dbReference type="RefSeq" id="WP_097327757.1">
    <property type="nucleotide sequence ID" value="NZ_OBDY01000031.1"/>
</dbReference>
<keyword evidence="3" id="KW-1185">Reference proteome</keyword>
<sequence length="360" mass="38785">MDEIPRDVAVAVRQAAETTIGYPGALDDVYRRAADRRRRQRYVGAVAGFVAVLMVVGAGFALRTRERASLPVVEPSPAPSITHDRPQRLLLHHAAGSYRSGGRAAVTIDRRERVGELLGDGRLQTYAVAGTEGWDEFTVLDDGRVVALGPRDLPPGVEITDGPYPKGVAVDLVVVGPDGKVERSRNVRQKDRPVVLATATETTAYLWRNDAYYSHDLATGRESLLVRIPGATTAGDGIATAVAYDLASNMCHPQVRHVTSDGSIRESRPVNLPGCAMVFGLRLNRDGDRLAASYLGQDGWRVALLDVEAGRVLIDRQVAATPGHGQGTAVELAWQDDQSVRGAVLIDSGTRELLMPFTVP</sequence>
<name>A0A285K4G9_9ACTN</name>
<accession>A0A285K4G9</accession>
<evidence type="ECO:0000313" key="2">
    <source>
        <dbReference type="EMBL" id="SNY67482.1"/>
    </source>
</evidence>
<dbReference type="InterPro" id="IPR011044">
    <property type="entry name" value="Quino_amine_DH_bsu"/>
</dbReference>
<protein>
    <submittedName>
        <fullName evidence="2">Uncharacterized protein</fullName>
    </submittedName>
</protein>
<dbReference type="Proteomes" id="UP000219612">
    <property type="component" value="Unassembled WGS sequence"/>
</dbReference>
<dbReference type="OrthoDB" id="3405865at2"/>
<evidence type="ECO:0000256" key="1">
    <source>
        <dbReference type="SAM" id="Phobius"/>
    </source>
</evidence>
<gene>
    <name evidence="2" type="ORF">SAMN05421748_131124</name>
</gene>
<keyword evidence="1" id="KW-0812">Transmembrane</keyword>
<dbReference type="EMBL" id="OBDY01000031">
    <property type="protein sequence ID" value="SNY67482.1"/>
    <property type="molecule type" value="Genomic_DNA"/>
</dbReference>
<reference evidence="2 3" key="1">
    <citation type="submission" date="2017-09" db="EMBL/GenBank/DDBJ databases">
        <authorList>
            <person name="Ehlers B."/>
            <person name="Leendertz F.H."/>
        </authorList>
    </citation>
    <scope>NUCLEOTIDE SEQUENCE [LARGE SCALE GENOMIC DNA]</scope>
    <source>
        <strain evidence="2 3">CGMCC 4.6857</strain>
    </source>
</reference>
<keyword evidence="1" id="KW-1133">Transmembrane helix</keyword>
<evidence type="ECO:0000313" key="3">
    <source>
        <dbReference type="Proteomes" id="UP000219612"/>
    </source>
</evidence>
<keyword evidence="1" id="KW-0472">Membrane</keyword>
<proteinExistence type="predicted"/>
<feature type="transmembrane region" description="Helical" evidence="1">
    <location>
        <begin position="42"/>
        <end position="62"/>
    </location>
</feature>
<dbReference type="SUPFAM" id="SSF50969">
    <property type="entry name" value="YVTN repeat-like/Quinoprotein amine dehydrogenase"/>
    <property type="match status" value="1"/>
</dbReference>